<dbReference type="PANTHER" id="PTHR30015:SF7">
    <property type="entry name" value="TYPE IV METHYL-DIRECTED RESTRICTION ENZYME ECOKMRR"/>
    <property type="match status" value="1"/>
</dbReference>
<dbReference type="Proteomes" id="UP000248079">
    <property type="component" value="Unassembled WGS sequence"/>
</dbReference>
<dbReference type="GO" id="GO:0015666">
    <property type="term" value="F:restriction endodeoxyribonuclease activity"/>
    <property type="evidence" value="ECO:0007669"/>
    <property type="project" value="TreeGrafter"/>
</dbReference>
<dbReference type="OrthoDB" id="7285215at2"/>
<proteinExistence type="predicted"/>
<dbReference type="EMBL" id="QFLI01000001">
    <property type="protein sequence ID" value="PXY02568.1"/>
    <property type="molecule type" value="Genomic_DNA"/>
</dbReference>
<gene>
    <name evidence="2" type="ORF">DF185_00295</name>
</gene>
<evidence type="ECO:0000313" key="2">
    <source>
        <dbReference type="EMBL" id="PXY02568.1"/>
    </source>
</evidence>
<dbReference type="PANTHER" id="PTHR30015">
    <property type="entry name" value="MRR RESTRICTION SYSTEM PROTEIN"/>
    <property type="match status" value="1"/>
</dbReference>
<dbReference type="InterPro" id="IPR052906">
    <property type="entry name" value="Type_IV_Methyl-Rstrct_Enzyme"/>
</dbReference>
<evidence type="ECO:0000259" key="1">
    <source>
        <dbReference type="Pfam" id="PF04471"/>
    </source>
</evidence>
<dbReference type="AlphaFoldDB" id="A0A2V4A1T1"/>
<dbReference type="Gene3D" id="3.40.1350.10">
    <property type="match status" value="1"/>
</dbReference>
<reference evidence="2 3" key="1">
    <citation type="submission" date="2018-05" db="EMBL/GenBank/DDBJ databases">
        <title>Marinifilum breve JC075T sp. nov., a marine bacterium isolated from Yongle Blue Hole in the South China Sea.</title>
        <authorList>
            <person name="Fu T."/>
        </authorList>
    </citation>
    <scope>NUCLEOTIDE SEQUENCE [LARGE SCALE GENOMIC DNA]</scope>
    <source>
        <strain evidence="2 3">JC075</strain>
    </source>
</reference>
<protein>
    <recommendedName>
        <fullName evidence="1">Restriction endonuclease type IV Mrr domain-containing protein</fullName>
    </recommendedName>
</protein>
<dbReference type="GO" id="GO:0009307">
    <property type="term" value="P:DNA restriction-modification system"/>
    <property type="evidence" value="ECO:0007669"/>
    <property type="project" value="InterPro"/>
</dbReference>
<comment type="caution">
    <text evidence="2">The sequence shown here is derived from an EMBL/GenBank/DDBJ whole genome shotgun (WGS) entry which is preliminary data.</text>
</comment>
<accession>A0A2V4A1T1</accession>
<name>A0A2V4A1T1_9BACT</name>
<sequence>MKILTSIHEFRLLLESLSTRDFEKFVYDILISSGEFQKTEFSSTNIDQGVDIIAIEKETITSPKFPTKWLIEIKKTKLIGTDVISQLIYWHSNLPENNVKFGIVTIGQLTTQAKEIAENNNVRIWGFNEIAGLTTPEIYEKYFGGNFEFKNEIPKENLYLSQLSNIIPGKTEWSKYQKFISDTFEFMFCPTLETPRYEHPDREQDNRRDMIFENSATEGFWKTIKDTYEGHYVVVDAKNYSNELSKKPIIEVAHYLKPYGCGMFAIITSRKGMSKAARNAVREQWIGNNKMIIVLDDNDIIEMLQIKSPEELLRKKIADFRMEL</sequence>
<dbReference type="SUPFAM" id="SSF52980">
    <property type="entry name" value="Restriction endonuclease-like"/>
    <property type="match status" value="1"/>
</dbReference>
<evidence type="ECO:0000313" key="3">
    <source>
        <dbReference type="Proteomes" id="UP000248079"/>
    </source>
</evidence>
<dbReference type="GO" id="GO:0003677">
    <property type="term" value="F:DNA binding"/>
    <property type="evidence" value="ECO:0007669"/>
    <property type="project" value="InterPro"/>
</dbReference>
<feature type="domain" description="Restriction endonuclease type IV Mrr" evidence="1">
    <location>
        <begin position="15"/>
        <end position="132"/>
    </location>
</feature>
<dbReference type="InterPro" id="IPR011856">
    <property type="entry name" value="tRNA_endonuc-like_dom_sf"/>
</dbReference>
<organism evidence="2 3">
    <name type="scientific">Marinifilum breve</name>
    <dbReference type="NCBI Taxonomy" id="2184082"/>
    <lineage>
        <taxon>Bacteria</taxon>
        <taxon>Pseudomonadati</taxon>
        <taxon>Bacteroidota</taxon>
        <taxon>Bacteroidia</taxon>
        <taxon>Marinilabiliales</taxon>
        <taxon>Marinifilaceae</taxon>
    </lineage>
</organism>
<dbReference type="RefSeq" id="WP_110358729.1">
    <property type="nucleotide sequence ID" value="NZ_QFLI01000001.1"/>
</dbReference>
<dbReference type="Pfam" id="PF04471">
    <property type="entry name" value="Mrr_cat"/>
    <property type="match status" value="1"/>
</dbReference>
<dbReference type="InterPro" id="IPR011335">
    <property type="entry name" value="Restrct_endonuc-II-like"/>
</dbReference>
<dbReference type="InterPro" id="IPR007560">
    <property type="entry name" value="Restrct_endonuc_IV_Mrr"/>
</dbReference>
<keyword evidence="3" id="KW-1185">Reference proteome</keyword>